<dbReference type="PROSITE" id="PS51084">
    <property type="entry name" value="HIT_2"/>
    <property type="match status" value="1"/>
</dbReference>
<feature type="domain" description="HIT" evidence="4">
    <location>
        <begin position="42"/>
        <end position="147"/>
    </location>
</feature>
<dbReference type="Pfam" id="PF11969">
    <property type="entry name" value="DcpS_C"/>
    <property type="match status" value="1"/>
</dbReference>
<keyword evidence="2" id="KW-0378">Hydrolase</keyword>
<dbReference type="EMBL" id="ATAM02000003">
    <property type="protein sequence ID" value="KAL0252921.1"/>
    <property type="molecule type" value="Genomic_DNA"/>
</dbReference>
<evidence type="ECO:0000313" key="5">
    <source>
        <dbReference type="EMBL" id="KAL0252921.1"/>
    </source>
</evidence>
<dbReference type="Gene3D" id="3.30.428.10">
    <property type="entry name" value="HIT-like"/>
    <property type="match status" value="1"/>
</dbReference>
<dbReference type="InterPro" id="IPR036265">
    <property type="entry name" value="HIT-like_sf"/>
</dbReference>
<name>A0ABR3BZH9_9TREE</name>
<dbReference type="PRINTS" id="PR00332">
    <property type="entry name" value="HISTRIAD"/>
</dbReference>
<dbReference type="SUPFAM" id="SSF54197">
    <property type="entry name" value="HIT-like"/>
    <property type="match status" value="1"/>
</dbReference>
<proteinExistence type="predicted"/>
<keyword evidence="1" id="KW-0547">Nucleotide-binding</keyword>
<dbReference type="PANTHER" id="PTHR12486">
    <property type="entry name" value="APRATAXIN-RELATED"/>
    <property type="match status" value="1"/>
</dbReference>
<dbReference type="Proteomes" id="UP000054399">
    <property type="component" value="Unassembled WGS sequence"/>
</dbReference>
<evidence type="ECO:0000259" key="4">
    <source>
        <dbReference type="PROSITE" id="PS51084"/>
    </source>
</evidence>
<keyword evidence="6" id="KW-1185">Reference proteome</keyword>
<evidence type="ECO:0000313" key="6">
    <source>
        <dbReference type="Proteomes" id="UP000054399"/>
    </source>
</evidence>
<evidence type="ECO:0000256" key="3">
    <source>
        <dbReference type="PROSITE-ProRule" id="PRU00464"/>
    </source>
</evidence>
<protein>
    <recommendedName>
        <fullName evidence="4">HIT domain-containing protein</fullName>
    </recommendedName>
</protein>
<dbReference type="GeneID" id="91989172"/>
<feature type="short sequence motif" description="Histidine triad motif" evidence="3">
    <location>
        <begin position="129"/>
        <end position="133"/>
    </location>
</feature>
<comment type="caution">
    <text evidence="5">The sequence shown here is derived from an EMBL/GenBank/DDBJ whole genome shotgun (WGS) entry which is preliminary data.</text>
</comment>
<evidence type="ECO:0000256" key="1">
    <source>
        <dbReference type="ARBA" id="ARBA00022741"/>
    </source>
</evidence>
<sequence length="182" mass="20039">MPNFLSCFPSRQSAAATYDPLSSTSNGTSNDADNQKTLASCVFCDVSREKGFNIVYEDQDLIAFHDREPRAVTHLLIIPRSHVASSVRQLTREHLPLLDSMTALAHTLVPSKPTPKLGFHIPPFFSVPHIHLHVFSGPHTFIGKFKYPVTTYAAGKGFGWFVTVEQVKSTLERGGTVGLGRC</sequence>
<dbReference type="RefSeq" id="XP_066615641.1">
    <property type="nucleotide sequence ID" value="XM_066756864.1"/>
</dbReference>
<accession>A0ABR3BZH9</accession>
<reference evidence="5" key="2">
    <citation type="submission" date="2024-01" db="EMBL/GenBank/DDBJ databases">
        <title>Comparative genomics of Cryptococcus and Kwoniella reveals pathogenesis evolution and contrasting modes of karyotype evolution via chromosome fusion or intercentromeric recombination.</title>
        <authorList>
            <person name="Coelho M.A."/>
            <person name="David-Palma M."/>
            <person name="Shea T."/>
            <person name="Bowers K."/>
            <person name="Mcginley-Smith S."/>
            <person name="Mohammad A.W."/>
            <person name="Gnirke A."/>
            <person name="Yurkov A.M."/>
            <person name="Nowrousian M."/>
            <person name="Sun S."/>
            <person name="Cuomo C.A."/>
            <person name="Heitman J."/>
        </authorList>
    </citation>
    <scope>NUCLEOTIDE SEQUENCE</scope>
    <source>
        <strain evidence="5">IND107</strain>
    </source>
</reference>
<gene>
    <name evidence="5" type="ORF">I308_102314</name>
</gene>
<dbReference type="InterPro" id="IPR011146">
    <property type="entry name" value="HIT-like"/>
</dbReference>
<dbReference type="InterPro" id="IPR001310">
    <property type="entry name" value="Histidine_triad_HIT"/>
</dbReference>
<organism evidence="5 6">
    <name type="scientific">Cryptococcus tetragattii IND107</name>
    <dbReference type="NCBI Taxonomy" id="1296105"/>
    <lineage>
        <taxon>Eukaryota</taxon>
        <taxon>Fungi</taxon>
        <taxon>Dikarya</taxon>
        <taxon>Basidiomycota</taxon>
        <taxon>Agaricomycotina</taxon>
        <taxon>Tremellomycetes</taxon>
        <taxon>Tremellales</taxon>
        <taxon>Cryptococcaceae</taxon>
        <taxon>Cryptococcus</taxon>
        <taxon>Cryptococcus gattii species complex</taxon>
    </lineage>
</organism>
<evidence type="ECO:0000256" key="2">
    <source>
        <dbReference type="ARBA" id="ARBA00022801"/>
    </source>
</evidence>
<dbReference type="PANTHER" id="PTHR12486:SF5">
    <property type="entry name" value="ADENOSINE 5'-MONOPHOSPHORAMIDASE HINT3"/>
    <property type="match status" value="1"/>
</dbReference>
<reference evidence="5" key="1">
    <citation type="submission" date="2015-01" db="EMBL/GenBank/DDBJ databases">
        <authorList>
            <consortium name="The Broad Institute Genomics Platform"/>
            <person name="Cuomo C."/>
            <person name="Litvintseva A."/>
            <person name="Chen Y."/>
            <person name="Heitman J."/>
            <person name="Sun S."/>
            <person name="Springer D."/>
            <person name="Dromer F."/>
            <person name="Young S."/>
            <person name="Zeng Q."/>
            <person name="Gargeya S."/>
            <person name="Abouelleil A."/>
            <person name="Alvarado L."/>
            <person name="Chapman S.B."/>
            <person name="Gainer-Dewar J."/>
            <person name="Goldberg J."/>
            <person name="Griggs A."/>
            <person name="Gujja S."/>
            <person name="Hansen M."/>
            <person name="Howarth C."/>
            <person name="Imamovic A."/>
            <person name="Larimer J."/>
            <person name="Murphy C."/>
            <person name="Naylor J."/>
            <person name="Pearson M."/>
            <person name="Priest M."/>
            <person name="Roberts A."/>
            <person name="Saif S."/>
            <person name="Shea T."/>
            <person name="Sykes S."/>
            <person name="Wortman J."/>
            <person name="Nusbaum C."/>
            <person name="Birren B."/>
        </authorList>
    </citation>
    <scope>NUCLEOTIDE SEQUENCE</scope>
    <source>
        <strain evidence="5">IND107</strain>
    </source>
</reference>